<dbReference type="GO" id="GO:0005634">
    <property type="term" value="C:nucleus"/>
    <property type="evidence" value="ECO:0007669"/>
    <property type="project" value="TreeGrafter"/>
</dbReference>
<keyword evidence="2" id="KW-0963">Cytoplasm</keyword>
<evidence type="ECO:0000256" key="2">
    <source>
        <dbReference type="ARBA" id="ARBA00022490"/>
    </source>
</evidence>
<dbReference type="GO" id="GO:0016740">
    <property type="term" value="F:transferase activity"/>
    <property type="evidence" value="ECO:0007669"/>
    <property type="project" value="UniProtKB-KW"/>
</dbReference>
<dbReference type="AlphaFoldDB" id="A0A6C0BZ82"/>
<dbReference type="GO" id="GO:0004869">
    <property type="term" value="F:cysteine-type endopeptidase inhibitor activity"/>
    <property type="evidence" value="ECO:0007669"/>
    <property type="project" value="TreeGrafter"/>
</dbReference>
<evidence type="ECO:0000313" key="13">
    <source>
        <dbReference type="EMBL" id="QHS97402.1"/>
    </source>
</evidence>
<dbReference type="PANTHER" id="PTHR46116">
    <property type="entry name" value="(E3-INDEPENDENT) E2 UBIQUITIN-CONJUGATING ENZYME"/>
    <property type="match status" value="1"/>
</dbReference>
<keyword evidence="7" id="KW-0067">ATP-binding</keyword>
<dbReference type="Pfam" id="PF00179">
    <property type="entry name" value="UQ_con"/>
    <property type="match status" value="1"/>
</dbReference>
<evidence type="ECO:0000256" key="11">
    <source>
        <dbReference type="ARBA" id="ARBA00042401"/>
    </source>
</evidence>
<evidence type="ECO:0000256" key="1">
    <source>
        <dbReference type="ARBA" id="ARBA00004496"/>
    </source>
</evidence>
<keyword evidence="6" id="KW-0833">Ubl conjugation pathway</keyword>
<dbReference type="Gene3D" id="3.10.110.10">
    <property type="entry name" value="Ubiquitin Conjugating Enzyme"/>
    <property type="match status" value="1"/>
</dbReference>
<evidence type="ECO:0000259" key="12">
    <source>
        <dbReference type="PROSITE" id="PS50127"/>
    </source>
</evidence>
<organism evidence="13">
    <name type="scientific">viral metagenome</name>
    <dbReference type="NCBI Taxonomy" id="1070528"/>
    <lineage>
        <taxon>unclassified sequences</taxon>
        <taxon>metagenomes</taxon>
        <taxon>organismal metagenomes</taxon>
    </lineage>
</organism>
<sequence length="245" mass="28607">MSGLATEKSNFMTKKSQMRLLKDVVDIIKNPLSDQGIYYIHDEDNMKKGYALVFGPSDTLYQFGSYLFEFKFPNDYPFSPPKLTYSTNNGRTRFNPNLYRNGKVCISILNTWKGEQWTSCQTIRSILLTLVTLLHNKPLLNEPGITEKHPANEKYNKIIKYQNYKTAVYNALNKSILNNKFESFFPIIKKHIFKNQSKIKEDLKLLADSEQNDEEVYCSVYNMKCSLRYKDLLEDFNILLNKLSN</sequence>
<dbReference type="SMART" id="SM00212">
    <property type="entry name" value="UBCc"/>
    <property type="match status" value="1"/>
</dbReference>
<dbReference type="SUPFAM" id="SSF54495">
    <property type="entry name" value="UBC-like"/>
    <property type="match status" value="1"/>
</dbReference>
<dbReference type="PROSITE" id="PS50127">
    <property type="entry name" value="UBC_2"/>
    <property type="match status" value="1"/>
</dbReference>
<dbReference type="PANTHER" id="PTHR46116:SF26">
    <property type="entry name" value="UBIQUITIN-CONJUGATING ENZYME E2 Z"/>
    <property type="match status" value="1"/>
</dbReference>
<comment type="subcellular location">
    <subcellularLocation>
        <location evidence="1">Cytoplasm</location>
    </subcellularLocation>
</comment>
<protein>
    <recommendedName>
        <fullName evidence="8">Ubiquitin-conjugating enzyme E2 Z</fullName>
    </recommendedName>
    <alternativeName>
        <fullName evidence="9">E2 ubiquitin-conjugating enzyme Z</fullName>
    </alternativeName>
    <alternativeName>
        <fullName evidence="11">Ubiquitin carrier protein Z</fullName>
    </alternativeName>
    <alternativeName>
        <fullName evidence="10">Ubiquitin-protein ligase Z</fullName>
    </alternativeName>
</protein>
<keyword evidence="5" id="KW-0547">Nucleotide-binding</keyword>
<dbReference type="EMBL" id="MN739294">
    <property type="protein sequence ID" value="QHS97402.1"/>
    <property type="molecule type" value="Genomic_DNA"/>
</dbReference>
<dbReference type="GO" id="GO:0005524">
    <property type="term" value="F:ATP binding"/>
    <property type="evidence" value="ECO:0007669"/>
    <property type="project" value="UniProtKB-KW"/>
</dbReference>
<evidence type="ECO:0000256" key="6">
    <source>
        <dbReference type="ARBA" id="ARBA00022786"/>
    </source>
</evidence>
<dbReference type="InterPro" id="IPR016135">
    <property type="entry name" value="UBQ-conjugating_enzyme/RWD"/>
</dbReference>
<evidence type="ECO:0000256" key="3">
    <source>
        <dbReference type="ARBA" id="ARBA00022679"/>
    </source>
</evidence>
<keyword evidence="4" id="KW-0053">Apoptosis</keyword>
<evidence type="ECO:0000256" key="10">
    <source>
        <dbReference type="ARBA" id="ARBA00042316"/>
    </source>
</evidence>
<dbReference type="GO" id="GO:0043066">
    <property type="term" value="P:negative regulation of apoptotic process"/>
    <property type="evidence" value="ECO:0007669"/>
    <property type="project" value="TreeGrafter"/>
</dbReference>
<evidence type="ECO:0000256" key="8">
    <source>
        <dbReference type="ARBA" id="ARBA00039894"/>
    </source>
</evidence>
<accession>A0A6C0BZ82</accession>
<proteinExistence type="predicted"/>
<name>A0A6C0BZ82_9ZZZZ</name>
<dbReference type="GO" id="GO:0006915">
    <property type="term" value="P:apoptotic process"/>
    <property type="evidence" value="ECO:0007669"/>
    <property type="project" value="UniProtKB-KW"/>
</dbReference>
<dbReference type="InterPro" id="IPR000608">
    <property type="entry name" value="UBC"/>
</dbReference>
<evidence type="ECO:0000256" key="7">
    <source>
        <dbReference type="ARBA" id="ARBA00022840"/>
    </source>
</evidence>
<evidence type="ECO:0000256" key="4">
    <source>
        <dbReference type="ARBA" id="ARBA00022703"/>
    </source>
</evidence>
<evidence type="ECO:0000256" key="9">
    <source>
        <dbReference type="ARBA" id="ARBA00041798"/>
    </source>
</evidence>
<keyword evidence="3" id="KW-0808">Transferase</keyword>
<evidence type="ECO:0000256" key="5">
    <source>
        <dbReference type="ARBA" id="ARBA00022741"/>
    </source>
</evidence>
<reference evidence="13" key="1">
    <citation type="journal article" date="2020" name="Nature">
        <title>Giant virus diversity and host interactions through global metagenomics.</title>
        <authorList>
            <person name="Schulz F."/>
            <person name="Roux S."/>
            <person name="Paez-Espino D."/>
            <person name="Jungbluth S."/>
            <person name="Walsh D.A."/>
            <person name="Denef V.J."/>
            <person name="McMahon K.D."/>
            <person name="Konstantinidis K.T."/>
            <person name="Eloe-Fadrosh E.A."/>
            <person name="Kyrpides N.C."/>
            <person name="Woyke T."/>
        </authorList>
    </citation>
    <scope>NUCLEOTIDE SEQUENCE</scope>
    <source>
        <strain evidence="13">GVMAG-M-3300020169-51</strain>
    </source>
</reference>
<feature type="domain" description="UBC core" evidence="12">
    <location>
        <begin position="15"/>
        <end position="177"/>
    </location>
</feature>
<dbReference type="GO" id="GO:0005737">
    <property type="term" value="C:cytoplasm"/>
    <property type="evidence" value="ECO:0007669"/>
    <property type="project" value="UniProtKB-SubCell"/>
</dbReference>